<dbReference type="RefSeq" id="WP_041494855.1">
    <property type="nucleotide sequence ID" value="NZ_AP014548.1"/>
</dbReference>
<keyword evidence="4" id="KW-0808">Transferase</keyword>
<dbReference type="InterPro" id="IPR001789">
    <property type="entry name" value="Sig_transdc_resp-reg_receiver"/>
</dbReference>
<dbReference type="GO" id="GO:0000155">
    <property type="term" value="F:phosphorelay sensor kinase activity"/>
    <property type="evidence" value="ECO:0007669"/>
    <property type="project" value="InterPro"/>
</dbReference>
<dbReference type="AlphaFoldDB" id="W8VTX9"/>
<dbReference type="SMART" id="SM00448">
    <property type="entry name" value="REC"/>
    <property type="match status" value="1"/>
</dbReference>
<keyword evidence="1" id="KW-0597">Phosphoprotein</keyword>
<accession>W8VTX9</accession>
<dbReference type="SUPFAM" id="SSF47384">
    <property type="entry name" value="Homodimeric domain of signal transducing histidine kinase"/>
    <property type="match status" value="1"/>
</dbReference>
<dbReference type="InterPro" id="IPR045279">
    <property type="entry name" value="ARR-like"/>
</dbReference>
<dbReference type="Gene3D" id="3.40.50.2300">
    <property type="match status" value="1"/>
</dbReference>
<evidence type="ECO:0000256" key="1">
    <source>
        <dbReference type="PROSITE-ProRule" id="PRU00169"/>
    </source>
</evidence>
<dbReference type="PANTHER" id="PTHR43874">
    <property type="entry name" value="TWO-COMPONENT RESPONSE REGULATOR"/>
    <property type="match status" value="1"/>
</dbReference>
<dbReference type="HOGENOM" id="CLU_068427_0_0_10"/>
<name>W8VTX9_9FLAO</name>
<keyword evidence="4" id="KW-0418">Kinase</keyword>
<reference evidence="4 5" key="1">
    <citation type="journal article" date="2014" name="Proc. Natl. Acad. Sci. U.S.A.">
        <title>Functional characterization of flavobacteria rhodopsins reveals a unique class of light-driven chloride pump in bacteria.</title>
        <authorList>
            <person name="Yoshizawa S."/>
            <person name="Kumagai Y."/>
            <person name="Kim H."/>
            <person name="Ogura Y."/>
            <person name="Hayashi T."/>
            <person name="Iwasaki W."/>
            <person name="DeLong E.F."/>
            <person name="Kogure K."/>
        </authorList>
    </citation>
    <scope>NUCLEOTIDE SEQUENCE [LARGE SCALE GENOMIC DNA]</scope>
    <source>
        <strain evidence="4 5">S1-08</strain>
    </source>
</reference>
<dbReference type="PROSITE" id="PS50110">
    <property type="entry name" value="RESPONSE_REGULATORY"/>
    <property type="match status" value="1"/>
</dbReference>
<organism evidence="4 5">
    <name type="scientific">Nonlabens marinus S1-08</name>
    <dbReference type="NCBI Taxonomy" id="1454201"/>
    <lineage>
        <taxon>Bacteria</taxon>
        <taxon>Pseudomonadati</taxon>
        <taxon>Bacteroidota</taxon>
        <taxon>Flavobacteriia</taxon>
        <taxon>Flavobacteriales</taxon>
        <taxon>Flavobacteriaceae</taxon>
        <taxon>Nonlabens</taxon>
    </lineage>
</organism>
<evidence type="ECO:0000259" key="2">
    <source>
        <dbReference type="PROSITE" id="PS50110"/>
    </source>
</evidence>
<dbReference type="InterPro" id="IPR000014">
    <property type="entry name" value="PAS"/>
</dbReference>
<feature type="domain" description="Response regulatory" evidence="2">
    <location>
        <begin position="9"/>
        <end position="127"/>
    </location>
</feature>
<protein>
    <submittedName>
        <fullName evidence="4">Sensory transduction histidine kinase</fullName>
    </submittedName>
</protein>
<dbReference type="STRING" id="1454201.NMS_0089"/>
<dbReference type="Gene3D" id="3.30.450.20">
    <property type="entry name" value="PAS domain"/>
    <property type="match status" value="1"/>
</dbReference>
<feature type="domain" description="PAS" evidence="3">
    <location>
        <begin position="140"/>
        <end position="211"/>
    </location>
</feature>
<dbReference type="OrthoDB" id="9808408at2"/>
<evidence type="ECO:0000259" key="3">
    <source>
        <dbReference type="PROSITE" id="PS50112"/>
    </source>
</evidence>
<feature type="modified residue" description="4-aspartylphosphate" evidence="1">
    <location>
        <position position="62"/>
    </location>
</feature>
<dbReference type="PANTHER" id="PTHR43874:SF7">
    <property type="entry name" value="TWO-COMPONENT RESPONSE REGULATOR ARR10"/>
    <property type="match status" value="1"/>
</dbReference>
<dbReference type="KEGG" id="nmf:NMS_0089"/>
<dbReference type="GO" id="GO:0009736">
    <property type="term" value="P:cytokinin-activated signaling pathway"/>
    <property type="evidence" value="ECO:0007669"/>
    <property type="project" value="InterPro"/>
</dbReference>
<dbReference type="NCBIfam" id="TIGR00229">
    <property type="entry name" value="sensory_box"/>
    <property type="match status" value="1"/>
</dbReference>
<dbReference type="CDD" id="cd00130">
    <property type="entry name" value="PAS"/>
    <property type="match status" value="1"/>
</dbReference>
<dbReference type="InterPro" id="IPR035965">
    <property type="entry name" value="PAS-like_dom_sf"/>
</dbReference>
<evidence type="ECO:0000313" key="4">
    <source>
        <dbReference type="EMBL" id="BAO54098.1"/>
    </source>
</evidence>
<dbReference type="Pfam" id="PF00072">
    <property type="entry name" value="Response_reg"/>
    <property type="match status" value="1"/>
</dbReference>
<dbReference type="SUPFAM" id="SSF52172">
    <property type="entry name" value="CheY-like"/>
    <property type="match status" value="1"/>
</dbReference>
<dbReference type="InterPro" id="IPR011006">
    <property type="entry name" value="CheY-like_superfamily"/>
</dbReference>
<proteinExistence type="predicted"/>
<evidence type="ECO:0000313" key="5">
    <source>
        <dbReference type="Proteomes" id="UP000031760"/>
    </source>
</evidence>
<gene>
    <name evidence="4" type="ORF">NMS_0089</name>
</gene>
<dbReference type="EMBL" id="AP014548">
    <property type="protein sequence ID" value="BAO54098.1"/>
    <property type="molecule type" value="Genomic_DNA"/>
</dbReference>
<dbReference type="Proteomes" id="UP000031760">
    <property type="component" value="Chromosome"/>
</dbReference>
<sequence>MQIKPSSHKVLIIEDDPLYLHRIQNYLKAFFETENQATAITYTAVKQILDATSNKFDIILLDLTLPDLQDIPLLNEVLQLANNIPVVVLSSHENMSFSIKTLDLGASDFLLKEELTAFSLYKAITHNIERKKYILQIEKTRNQYTELFQLSPQPLITYTVDDKKILTVNDAACELYGYTKEEFSQLSLADIRPKSEIDFLNQEFKRILEKGISSHNYMGTFIHQKKHGEIFTVEVYSNPASHLNKNIRISLVNDVSERVKYTQQIEEQNKRLKDIAWIQSHVVRAPLTRIMSLISLFKDVEVEKSASEESFILENIYNSSKELDDVLNDITVKASNQQNVE</sequence>
<dbReference type="Gene3D" id="1.10.287.130">
    <property type="match status" value="1"/>
</dbReference>
<dbReference type="PROSITE" id="PS50112">
    <property type="entry name" value="PAS"/>
    <property type="match status" value="1"/>
</dbReference>
<dbReference type="SUPFAM" id="SSF55785">
    <property type="entry name" value="PYP-like sensor domain (PAS domain)"/>
    <property type="match status" value="1"/>
</dbReference>
<dbReference type="InterPro" id="IPR036097">
    <property type="entry name" value="HisK_dim/P_sf"/>
</dbReference>
<dbReference type="Pfam" id="PF13426">
    <property type="entry name" value="PAS_9"/>
    <property type="match status" value="1"/>
</dbReference>
<dbReference type="SMART" id="SM00091">
    <property type="entry name" value="PAS"/>
    <property type="match status" value="1"/>
</dbReference>
<keyword evidence="5" id="KW-1185">Reference proteome</keyword>